<feature type="chain" id="PRO_5044857690" evidence="1">
    <location>
        <begin position="26"/>
        <end position="126"/>
    </location>
</feature>
<keyword evidence="3" id="KW-1185">Reference proteome</keyword>
<reference evidence="2 3" key="1">
    <citation type="submission" date="2024-10" db="EMBL/GenBank/DDBJ databases">
        <title>Updated reference genomes for cyclostephanoid diatoms.</title>
        <authorList>
            <person name="Roberts W.R."/>
            <person name="Alverson A.J."/>
        </authorList>
    </citation>
    <scope>NUCLEOTIDE SEQUENCE [LARGE SCALE GENOMIC DNA]</scope>
    <source>
        <strain evidence="2 3">AJA232-27</strain>
    </source>
</reference>
<gene>
    <name evidence="2" type="ORF">ACHAWU_004563</name>
</gene>
<protein>
    <submittedName>
        <fullName evidence="2">Uncharacterized protein</fullName>
    </submittedName>
</protein>
<comment type="caution">
    <text evidence="2">The sequence shown here is derived from an EMBL/GenBank/DDBJ whole genome shotgun (WGS) entry which is preliminary data.</text>
</comment>
<proteinExistence type="predicted"/>
<evidence type="ECO:0000313" key="2">
    <source>
        <dbReference type="EMBL" id="KAL3767065.1"/>
    </source>
</evidence>
<name>A0ABD3MT02_9STRA</name>
<accession>A0ABD3MT02</accession>
<keyword evidence="1" id="KW-0732">Signal</keyword>
<dbReference type="EMBL" id="JALLBG020000078">
    <property type="protein sequence ID" value="KAL3767065.1"/>
    <property type="molecule type" value="Genomic_DNA"/>
</dbReference>
<feature type="signal peptide" evidence="1">
    <location>
        <begin position="1"/>
        <end position="25"/>
    </location>
</feature>
<organism evidence="2 3">
    <name type="scientific">Discostella pseudostelligera</name>
    <dbReference type="NCBI Taxonomy" id="259834"/>
    <lineage>
        <taxon>Eukaryota</taxon>
        <taxon>Sar</taxon>
        <taxon>Stramenopiles</taxon>
        <taxon>Ochrophyta</taxon>
        <taxon>Bacillariophyta</taxon>
        <taxon>Coscinodiscophyceae</taxon>
        <taxon>Thalassiosirophycidae</taxon>
        <taxon>Stephanodiscales</taxon>
        <taxon>Stephanodiscaceae</taxon>
        <taxon>Discostella</taxon>
    </lineage>
</organism>
<evidence type="ECO:0000256" key="1">
    <source>
        <dbReference type="SAM" id="SignalP"/>
    </source>
</evidence>
<sequence length="126" mass="13253">MMCISVNRAIALAVALFGYATTAAGSGSSACHAAYSSGITYAHGDWVSASFTAARLVKCSPPGINDCPDSGLRTEEGEFNASEMYNYQCKSDDDIMLCSNNEYAPGSILSDQVWVRDSSPCSSVSP</sequence>
<dbReference type="AlphaFoldDB" id="A0ABD3MT02"/>
<evidence type="ECO:0000313" key="3">
    <source>
        <dbReference type="Proteomes" id="UP001530293"/>
    </source>
</evidence>
<dbReference type="Proteomes" id="UP001530293">
    <property type="component" value="Unassembled WGS sequence"/>
</dbReference>